<sequence>MTDAPSGSFRDVLRAIPTRPEERPVLRAESLPTHPMVLLRTWLEEEVENGTPVPHAFALATVGMDGAPQARTVILKDLDDALWFATSSGSPKGLALAHEASAEAVFYWARSGRQIRVKGRAEPGPRDVSDADFLARHPSARAGVALGTQGTELGDPDEAERRLAEARRGAEERPGDTSTAWTAYRLIPTHVDVLQLRPASAGERVDYVQDGDGWTVRDLWP</sequence>
<comment type="caution">
    <text evidence="6">The sequence shown here is derived from an EMBL/GenBank/DDBJ whole genome shotgun (WGS) entry which is preliminary data.</text>
</comment>
<dbReference type="SUPFAM" id="SSF50475">
    <property type="entry name" value="FMN-binding split barrel"/>
    <property type="match status" value="1"/>
</dbReference>
<comment type="cofactor">
    <cofactor evidence="1">
        <name>FMN</name>
        <dbReference type="ChEBI" id="CHEBI:58210"/>
    </cofactor>
</comment>
<dbReference type="PANTHER" id="PTHR10851:SF0">
    <property type="entry name" value="PYRIDOXINE-5'-PHOSPHATE OXIDASE"/>
    <property type="match status" value="1"/>
</dbReference>
<name>A0A3S4BE89_9MICO</name>
<evidence type="ECO:0000259" key="5">
    <source>
        <dbReference type="Pfam" id="PF01243"/>
    </source>
</evidence>
<dbReference type="InterPro" id="IPR012349">
    <property type="entry name" value="Split_barrel_FMN-bd"/>
</dbReference>
<dbReference type="PANTHER" id="PTHR10851">
    <property type="entry name" value="PYRIDOXINE-5-PHOSPHATE OXIDASE"/>
    <property type="match status" value="1"/>
</dbReference>
<dbReference type="GO" id="GO:0008615">
    <property type="term" value="P:pyridoxine biosynthetic process"/>
    <property type="evidence" value="ECO:0007669"/>
    <property type="project" value="InterPro"/>
</dbReference>
<dbReference type="Gene3D" id="2.30.110.10">
    <property type="entry name" value="Electron Transport, Fmn-binding Protein, Chain A"/>
    <property type="match status" value="1"/>
</dbReference>
<dbReference type="InterPro" id="IPR000659">
    <property type="entry name" value="Pyridox_Oxase"/>
</dbReference>
<keyword evidence="7" id="KW-1185">Reference proteome</keyword>
<evidence type="ECO:0000256" key="3">
    <source>
        <dbReference type="ARBA" id="ARBA00022643"/>
    </source>
</evidence>
<dbReference type="OrthoDB" id="9780392at2"/>
<feature type="domain" description="Pyridoxamine 5'-phosphate oxidase N-terminal" evidence="5">
    <location>
        <begin position="43"/>
        <end position="157"/>
    </location>
</feature>
<proteinExistence type="predicted"/>
<gene>
    <name evidence="6" type="ORF">ELQ92_05440</name>
</gene>
<organism evidence="6 7">
    <name type="scientific">Labedella populi</name>
    <dbReference type="NCBI Taxonomy" id="2498850"/>
    <lineage>
        <taxon>Bacteria</taxon>
        <taxon>Bacillati</taxon>
        <taxon>Actinomycetota</taxon>
        <taxon>Actinomycetes</taxon>
        <taxon>Micrococcales</taxon>
        <taxon>Microbacteriaceae</taxon>
        <taxon>Labedella</taxon>
    </lineage>
</organism>
<dbReference type="GO" id="GO:0004733">
    <property type="term" value="F:pyridoxamine phosphate oxidase activity"/>
    <property type="evidence" value="ECO:0007669"/>
    <property type="project" value="InterPro"/>
</dbReference>
<dbReference type="AlphaFoldDB" id="A0A3S4BE89"/>
<accession>A0A3S4BE89</accession>
<evidence type="ECO:0000256" key="1">
    <source>
        <dbReference type="ARBA" id="ARBA00001917"/>
    </source>
</evidence>
<evidence type="ECO:0000256" key="2">
    <source>
        <dbReference type="ARBA" id="ARBA00022630"/>
    </source>
</evidence>
<evidence type="ECO:0000256" key="4">
    <source>
        <dbReference type="ARBA" id="ARBA00023002"/>
    </source>
</evidence>
<protein>
    <submittedName>
        <fullName evidence="6">Oxidase</fullName>
    </submittedName>
</protein>
<keyword evidence="4" id="KW-0560">Oxidoreductase</keyword>
<dbReference type="GO" id="GO:0010181">
    <property type="term" value="F:FMN binding"/>
    <property type="evidence" value="ECO:0007669"/>
    <property type="project" value="InterPro"/>
</dbReference>
<dbReference type="Pfam" id="PF01243">
    <property type="entry name" value="PNPOx_N"/>
    <property type="match status" value="1"/>
</dbReference>
<dbReference type="EMBL" id="RZNC01000001">
    <property type="protein sequence ID" value="RWZ68643.1"/>
    <property type="molecule type" value="Genomic_DNA"/>
</dbReference>
<dbReference type="RefSeq" id="WP_128497908.1">
    <property type="nucleotide sequence ID" value="NZ_RZNC01000001.1"/>
</dbReference>
<dbReference type="Proteomes" id="UP000288603">
    <property type="component" value="Unassembled WGS sequence"/>
</dbReference>
<keyword evidence="3" id="KW-0288">FMN</keyword>
<reference evidence="6 7" key="1">
    <citation type="submission" date="2018-12" db="EMBL/GenBank/DDBJ databases">
        <authorList>
            <person name="Li F."/>
        </authorList>
    </citation>
    <scope>NUCLEOTIDE SEQUENCE [LARGE SCALE GENOMIC DNA]</scope>
    <source>
        <strain evidence="6 7">8H24J-4-2</strain>
    </source>
</reference>
<evidence type="ECO:0000313" key="7">
    <source>
        <dbReference type="Proteomes" id="UP000288603"/>
    </source>
</evidence>
<evidence type="ECO:0000313" key="6">
    <source>
        <dbReference type="EMBL" id="RWZ68643.1"/>
    </source>
</evidence>
<keyword evidence="2" id="KW-0285">Flavoprotein</keyword>
<dbReference type="InterPro" id="IPR011576">
    <property type="entry name" value="Pyridox_Oxase_N"/>
</dbReference>